<dbReference type="Proteomes" id="UP000248257">
    <property type="component" value="Unassembled WGS sequence"/>
</dbReference>
<dbReference type="RefSeq" id="WP_061276364.1">
    <property type="nucleotide sequence ID" value="NZ_CBCRXN010000066.1"/>
</dbReference>
<organism evidence="1 2">
    <name type="scientific">Komagataeibacter xylinus</name>
    <name type="common">Gluconacetobacter xylinus</name>
    <dbReference type="NCBI Taxonomy" id="28448"/>
    <lineage>
        <taxon>Bacteria</taxon>
        <taxon>Pseudomonadati</taxon>
        <taxon>Pseudomonadota</taxon>
        <taxon>Alphaproteobacteria</taxon>
        <taxon>Acetobacterales</taxon>
        <taxon>Acetobacteraceae</taxon>
        <taxon>Komagataeibacter</taxon>
    </lineage>
</organism>
<protein>
    <submittedName>
        <fullName evidence="1">Uncharacterized protein</fullName>
    </submittedName>
</protein>
<gene>
    <name evidence="1" type="ORF">CFR75_14910</name>
</gene>
<dbReference type="EMBL" id="NKUC01000052">
    <property type="protein sequence ID" value="PYD55739.1"/>
    <property type="molecule type" value="Genomic_DNA"/>
</dbReference>
<evidence type="ECO:0000313" key="1">
    <source>
        <dbReference type="EMBL" id="PYD55739.1"/>
    </source>
</evidence>
<keyword evidence="2" id="KW-1185">Reference proteome</keyword>
<sequence length="61" mass="6478">MARHAGIVGLSDPAQSADLQLRGERPTYLVTSGHEEDGHYDLKTPYCATTAPDMIPVPGGL</sequence>
<name>A0A318PF03_KOMXY</name>
<dbReference type="OrthoDB" id="9157217at2"/>
<accession>A0A318PF03</accession>
<proteinExistence type="predicted"/>
<dbReference type="AlphaFoldDB" id="A0A318PF03"/>
<comment type="caution">
    <text evidence="1">The sequence shown here is derived from an EMBL/GenBank/DDBJ whole genome shotgun (WGS) entry which is preliminary data.</text>
</comment>
<reference evidence="1 2" key="1">
    <citation type="submission" date="2017-07" db="EMBL/GenBank/DDBJ databases">
        <title>A draft genome sequence of Komagataeibacter xylinus LMG 1515.</title>
        <authorList>
            <person name="Skraban J."/>
            <person name="Cleenwerck I."/>
            <person name="Vandamme P."/>
            <person name="Trcek J."/>
        </authorList>
    </citation>
    <scope>NUCLEOTIDE SEQUENCE [LARGE SCALE GENOMIC DNA]</scope>
    <source>
        <strain evidence="1 2">LMG 1515</strain>
    </source>
</reference>
<evidence type="ECO:0000313" key="2">
    <source>
        <dbReference type="Proteomes" id="UP000248257"/>
    </source>
</evidence>